<dbReference type="PROSITE" id="PS50887">
    <property type="entry name" value="GGDEF"/>
    <property type="match status" value="1"/>
</dbReference>
<feature type="domain" description="GGDEF" evidence="6">
    <location>
        <begin position="165"/>
        <end position="296"/>
    </location>
</feature>
<accession>A0A1M6HFK7</accession>
<dbReference type="InterPro" id="IPR043128">
    <property type="entry name" value="Rev_trsase/Diguanyl_cyclase"/>
</dbReference>
<reference evidence="7 8" key="1">
    <citation type="submission" date="2016-11" db="EMBL/GenBank/DDBJ databases">
        <authorList>
            <person name="Jaros S."/>
            <person name="Januszkiewicz K."/>
            <person name="Wedrychowicz H."/>
        </authorList>
    </citation>
    <scope>NUCLEOTIDE SEQUENCE [LARGE SCALE GENOMIC DNA]</scope>
    <source>
        <strain evidence="7 8">DSM 15480</strain>
    </source>
</reference>
<dbReference type="NCBIfam" id="TIGR00254">
    <property type="entry name" value="GGDEF"/>
    <property type="match status" value="1"/>
</dbReference>
<dbReference type="CDD" id="cd01949">
    <property type="entry name" value="GGDEF"/>
    <property type="match status" value="1"/>
</dbReference>
<evidence type="ECO:0000256" key="1">
    <source>
        <dbReference type="ARBA" id="ARBA00018672"/>
    </source>
</evidence>
<dbReference type="Pfam" id="PF00072">
    <property type="entry name" value="Response_reg"/>
    <property type="match status" value="2"/>
</dbReference>
<dbReference type="GO" id="GO:0000160">
    <property type="term" value="P:phosphorelay signal transduction system"/>
    <property type="evidence" value="ECO:0007669"/>
    <property type="project" value="InterPro"/>
</dbReference>
<dbReference type="PROSITE" id="PS50110">
    <property type="entry name" value="RESPONSE_REGULATORY"/>
    <property type="match status" value="2"/>
</dbReference>
<evidence type="ECO:0000313" key="8">
    <source>
        <dbReference type="Proteomes" id="UP000184301"/>
    </source>
</evidence>
<dbReference type="Gene3D" id="3.30.70.270">
    <property type="match status" value="1"/>
</dbReference>
<evidence type="ECO:0000256" key="2">
    <source>
        <dbReference type="ARBA" id="ARBA00024867"/>
    </source>
</evidence>
<feature type="modified residue" description="4-aspartylphosphate" evidence="3">
    <location>
        <position position="56"/>
    </location>
</feature>
<evidence type="ECO:0000259" key="6">
    <source>
        <dbReference type="PROSITE" id="PS50887"/>
    </source>
</evidence>
<dbReference type="RefSeq" id="WP_073103448.1">
    <property type="nucleotide sequence ID" value="NZ_FQZY01000005.1"/>
</dbReference>
<dbReference type="InterPro" id="IPR011006">
    <property type="entry name" value="CheY-like_superfamily"/>
</dbReference>
<name>A0A1M6HFK7_9FIRM</name>
<keyword evidence="8" id="KW-1185">Reference proteome</keyword>
<dbReference type="Gene3D" id="3.20.20.450">
    <property type="entry name" value="EAL domain"/>
    <property type="match status" value="1"/>
</dbReference>
<feature type="domain" description="Response regulatory" evidence="4">
    <location>
        <begin position="579"/>
        <end position="696"/>
    </location>
</feature>
<dbReference type="InterPro" id="IPR001789">
    <property type="entry name" value="Sig_transdc_resp-reg_receiver"/>
</dbReference>
<evidence type="ECO:0000259" key="4">
    <source>
        <dbReference type="PROSITE" id="PS50110"/>
    </source>
</evidence>
<dbReference type="InterPro" id="IPR029787">
    <property type="entry name" value="Nucleotide_cyclase"/>
</dbReference>
<dbReference type="AlphaFoldDB" id="A0A1M6HFK7"/>
<dbReference type="InterPro" id="IPR035919">
    <property type="entry name" value="EAL_sf"/>
</dbReference>
<dbReference type="SUPFAM" id="SSF141868">
    <property type="entry name" value="EAL domain-like"/>
    <property type="match status" value="1"/>
</dbReference>
<dbReference type="Pfam" id="PF00990">
    <property type="entry name" value="GGDEF"/>
    <property type="match status" value="1"/>
</dbReference>
<dbReference type="PROSITE" id="PS50883">
    <property type="entry name" value="EAL"/>
    <property type="match status" value="1"/>
</dbReference>
<dbReference type="EMBL" id="FQZY01000005">
    <property type="protein sequence ID" value="SHJ20990.1"/>
    <property type="molecule type" value="Genomic_DNA"/>
</dbReference>
<dbReference type="GO" id="GO:0071111">
    <property type="term" value="F:cyclic-guanylate-specific phosphodiesterase activity"/>
    <property type="evidence" value="ECO:0007669"/>
    <property type="project" value="InterPro"/>
</dbReference>
<dbReference type="InterPro" id="IPR000160">
    <property type="entry name" value="GGDEF_dom"/>
</dbReference>
<proteinExistence type="predicted"/>
<gene>
    <name evidence="7" type="ORF">SAMN02745243_00005</name>
</gene>
<dbReference type="Pfam" id="PF00563">
    <property type="entry name" value="EAL"/>
    <property type="match status" value="1"/>
</dbReference>
<dbReference type="Gene3D" id="3.40.50.2300">
    <property type="match status" value="2"/>
</dbReference>
<evidence type="ECO:0000259" key="5">
    <source>
        <dbReference type="PROSITE" id="PS50883"/>
    </source>
</evidence>
<dbReference type="PANTHER" id="PTHR33121:SF71">
    <property type="entry name" value="OXYGEN SENSOR PROTEIN DOSP"/>
    <property type="match status" value="1"/>
</dbReference>
<dbReference type="CDD" id="cd00156">
    <property type="entry name" value="REC"/>
    <property type="match status" value="2"/>
</dbReference>
<feature type="domain" description="EAL" evidence="5">
    <location>
        <begin position="305"/>
        <end position="559"/>
    </location>
</feature>
<comment type="function">
    <text evidence="2">May play the central regulatory role in sporulation. It may be an element of the effector pathway responsible for the activation of sporulation genes in response to nutritional stress. Spo0A may act in concert with spo0H (a sigma factor) to control the expression of some genes that are critical to the sporulation process.</text>
</comment>
<dbReference type="Proteomes" id="UP000184301">
    <property type="component" value="Unassembled WGS sequence"/>
</dbReference>
<dbReference type="SMART" id="SM00448">
    <property type="entry name" value="REC"/>
    <property type="match status" value="2"/>
</dbReference>
<dbReference type="SUPFAM" id="SSF52172">
    <property type="entry name" value="CheY-like"/>
    <property type="match status" value="2"/>
</dbReference>
<dbReference type="SMART" id="SM00267">
    <property type="entry name" value="GGDEF"/>
    <property type="match status" value="1"/>
</dbReference>
<dbReference type="SMART" id="SM00052">
    <property type="entry name" value="EAL"/>
    <property type="match status" value="1"/>
</dbReference>
<dbReference type="CDD" id="cd01948">
    <property type="entry name" value="EAL"/>
    <property type="match status" value="1"/>
</dbReference>
<organism evidence="7 8">
    <name type="scientific">Hespellia stercorisuis DSM 15480</name>
    <dbReference type="NCBI Taxonomy" id="1121950"/>
    <lineage>
        <taxon>Bacteria</taxon>
        <taxon>Bacillati</taxon>
        <taxon>Bacillota</taxon>
        <taxon>Clostridia</taxon>
        <taxon>Lachnospirales</taxon>
        <taxon>Lachnospiraceae</taxon>
        <taxon>Hespellia</taxon>
    </lineage>
</organism>
<dbReference type="SUPFAM" id="SSF55073">
    <property type="entry name" value="Nucleotide cyclase"/>
    <property type="match status" value="1"/>
</dbReference>
<evidence type="ECO:0000313" key="7">
    <source>
        <dbReference type="EMBL" id="SHJ20990.1"/>
    </source>
</evidence>
<dbReference type="OrthoDB" id="9805474at2"/>
<dbReference type="InterPro" id="IPR050706">
    <property type="entry name" value="Cyclic-di-GMP_PDE-like"/>
</dbReference>
<dbReference type="STRING" id="1121950.SAMN02745243_00005"/>
<keyword evidence="3" id="KW-0597">Phosphoprotein</keyword>
<dbReference type="InterPro" id="IPR001633">
    <property type="entry name" value="EAL_dom"/>
</dbReference>
<evidence type="ECO:0000256" key="3">
    <source>
        <dbReference type="PROSITE-ProRule" id="PRU00169"/>
    </source>
</evidence>
<protein>
    <recommendedName>
        <fullName evidence="1">Stage 0 sporulation protein A homolog</fullName>
    </recommendedName>
</protein>
<feature type="domain" description="Response regulatory" evidence="4">
    <location>
        <begin position="6"/>
        <end position="122"/>
    </location>
</feature>
<sequence length="711" mass="81041">MNEKLTVLIVDDEPINRKILHKMLSVEFTVLEAANGEQAWEFLNKKEVQIAAVLLDIVMPVMNGYEFLDRVREAKMKDLPIIVMTGESGSEAEQKALNAGAWDFVTKPYKPNILLSRLKNAIARSRVSMYEQIQHMSEHDQLTGLHNRSKMYEDTSRMLQKYPDTRFIFLRIDIDHFALFNSSFGEQEGDRLLCYMASIVEKESRRYRLCTYGRMNADVFCVCASYEGDEALLQKWVNAAEEELCAFRRDYSLKMSVGACLIDDTSRDVEQYYIRASMASVQCKNQFEKNLAFYNESIGEQVSNEIAIANEMQTALDEKQFVVYLQPKFTVATDSICGAEALVRWKHPQKGLISPGVFVPVFEKNGFIAKLDYYVWERTCQLLRKWLDDGRKPYPVSVNISRISLYNPNLVKLLKDLVEKYNLCAGLLQLEVTESAYMSNTELMEKTIHDLRGSGFTILMDDFGSGYSSLNTLKSIEVDILKIDMKFLSADGEMEKGEIILASIIRMANWLGMSVTVEGVESRKQRDFLEGVGCDSIQGYYYSRPVPEGEYEETYIYADGGAALHSQKTEETSPKHNVTLLVIDDDEANRAIINEYFCEEYYVQQEASAEDGLAYLHQNKSKVRLILVGNYMKAMSGIDFLKFCQAESSVSSIPIIIMTANDSAEDQVEAFQAGAYDYITKPLIKEVVLARVKHAMELNSQLRTFEMPKKI</sequence>
<dbReference type="PANTHER" id="PTHR33121">
    <property type="entry name" value="CYCLIC DI-GMP PHOSPHODIESTERASE PDEF"/>
    <property type="match status" value="1"/>
</dbReference>
<comment type="caution">
    <text evidence="3">Lacks conserved residue(s) required for the propagation of feature annotation.</text>
</comment>